<feature type="domain" description="HTH luxR-type" evidence="5">
    <location>
        <begin position="125"/>
        <end position="190"/>
    </location>
</feature>
<dbReference type="InterPro" id="IPR016032">
    <property type="entry name" value="Sig_transdc_resp-reg_C-effctor"/>
</dbReference>
<dbReference type="PRINTS" id="PR00038">
    <property type="entry name" value="HTHLUXR"/>
</dbReference>
<accession>A0A0R3DX60</accession>
<dbReference type="SMART" id="SM00421">
    <property type="entry name" value="HTH_LUXR"/>
    <property type="match status" value="1"/>
</dbReference>
<protein>
    <recommendedName>
        <fullName evidence="9">LuxR family transcriptional regulator</fullName>
    </recommendedName>
</protein>
<dbReference type="InterPro" id="IPR000792">
    <property type="entry name" value="Tscrpt_reg_LuxR_C"/>
</dbReference>
<reference evidence="7 8" key="1">
    <citation type="submission" date="2015-09" db="EMBL/GenBank/DDBJ databases">
        <title>Draft Genome Sequence of Bradyrhizobium manausense Strain BR 3351T, a Novel Symbiotic Nitrogen-Fixing Alphaproteobacterium Isolated from Brazilian Amazon Rain Forest.</title>
        <authorList>
            <person name="De Araujo J.L."/>
            <person name="Zilli J.E."/>
        </authorList>
    </citation>
    <scope>NUCLEOTIDE SEQUENCE [LARGE SCALE GENOMIC DNA]</scope>
    <source>
        <strain evidence="7 8">BR3351</strain>
    </source>
</reference>
<dbReference type="STRING" id="989370.AOQ71_11350"/>
<dbReference type="Pfam" id="PF00072">
    <property type="entry name" value="Response_reg"/>
    <property type="match status" value="1"/>
</dbReference>
<dbReference type="InterPro" id="IPR011006">
    <property type="entry name" value="CheY-like_superfamily"/>
</dbReference>
<evidence type="ECO:0000256" key="3">
    <source>
        <dbReference type="ARBA" id="ARBA00023163"/>
    </source>
</evidence>
<keyword evidence="4" id="KW-0597">Phosphoprotein</keyword>
<evidence type="ECO:0000313" key="7">
    <source>
        <dbReference type="EMBL" id="KRQ14505.1"/>
    </source>
</evidence>
<keyword evidence="2" id="KW-0238">DNA-binding</keyword>
<gene>
    <name evidence="7" type="ORF">AOQ71_11350</name>
</gene>
<organism evidence="7 8">
    <name type="scientific">Bradyrhizobium manausense</name>
    <dbReference type="NCBI Taxonomy" id="989370"/>
    <lineage>
        <taxon>Bacteria</taxon>
        <taxon>Pseudomonadati</taxon>
        <taxon>Pseudomonadota</taxon>
        <taxon>Alphaproteobacteria</taxon>
        <taxon>Hyphomicrobiales</taxon>
        <taxon>Nitrobacteraceae</taxon>
        <taxon>Bradyrhizobium</taxon>
    </lineage>
</organism>
<evidence type="ECO:0000256" key="4">
    <source>
        <dbReference type="PROSITE-ProRule" id="PRU00169"/>
    </source>
</evidence>
<dbReference type="InterPro" id="IPR036388">
    <property type="entry name" value="WH-like_DNA-bd_sf"/>
</dbReference>
<feature type="domain" description="Response regulatory" evidence="6">
    <location>
        <begin position="1"/>
        <end position="112"/>
    </location>
</feature>
<dbReference type="GO" id="GO:0000160">
    <property type="term" value="P:phosphorelay signal transduction system"/>
    <property type="evidence" value="ECO:0007669"/>
    <property type="project" value="InterPro"/>
</dbReference>
<dbReference type="SMART" id="SM00448">
    <property type="entry name" value="REC"/>
    <property type="match status" value="1"/>
</dbReference>
<dbReference type="SUPFAM" id="SSF46894">
    <property type="entry name" value="C-terminal effector domain of the bipartite response regulators"/>
    <property type="match status" value="1"/>
</dbReference>
<keyword evidence="1" id="KW-0805">Transcription regulation</keyword>
<evidence type="ECO:0000259" key="6">
    <source>
        <dbReference type="PROSITE" id="PS50110"/>
    </source>
</evidence>
<sequence length="194" mass="21509">MLDDEPTVCQIVSLVLGSEGFDVISCSEPASFVSLCREKNPSCLLVDVVLPEISGLEVLKELRKHSFERPIIMMSGRSDIETAVQAIKEGAFDFVTKPFRGGDLVTRVRAAISPVKRQASPPIFHFPGRPPLTLRERDVLHELIGGRSTKEISRCLNLSPRTVESYRANLMRKVSAKNLAELVRLAIAAVRQRT</sequence>
<dbReference type="PROSITE" id="PS50110">
    <property type="entry name" value="RESPONSE_REGULATORY"/>
    <property type="match status" value="1"/>
</dbReference>
<dbReference type="PANTHER" id="PTHR44688">
    <property type="entry name" value="DNA-BINDING TRANSCRIPTIONAL ACTIVATOR DEVR_DOSR"/>
    <property type="match status" value="1"/>
</dbReference>
<proteinExistence type="predicted"/>
<dbReference type="PROSITE" id="PS00622">
    <property type="entry name" value="HTH_LUXR_1"/>
    <property type="match status" value="1"/>
</dbReference>
<dbReference type="Gene3D" id="1.10.10.10">
    <property type="entry name" value="Winged helix-like DNA-binding domain superfamily/Winged helix DNA-binding domain"/>
    <property type="match status" value="1"/>
</dbReference>
<dbReference type="EMBL" id="LJYG01000047">
    <property type="protein sequence ID" value="KRQ14505.1"/>
    <property type="molecule type" value="Genomic_DNA"/>
</dbReference>
<name>A0A0R3DX60_9BRAD</name>
<keyword evidence="3" id="KW-0804">Transcription</keyword>
<dbReference type="PROSITE" id="PS50043">
    <property type="entry name" value="HTH_LUXR_2"/>
    <property type="match status" value="1"/>
</dbReference>
<dbReference type="Pfam" id="PF00196">
    <property type="entry name" value="GerE"/>
    <property type="match status" value="1"/>
</dbReference>
<dbReference type="RefSeq" id="WP_057746005.1">
    <property type="nucleotide sequence ID" value="NZ_LJYG01000047.1"/>
</dbReference>
<keyword evidence="8" id="KW-1185">Reference proteome</keyword>
<dbReference type="Gene3D" id="3.40.50.2300">
    <property type="match status" value="1"/>
</dbReference>
<dbReference type="Proteomes" id="UP000051936">
    <property type="component" value="Unassembled WGS sequence"/>
</dbReference>
<dbReference type="GO" id="GO:0006355">
    <property type="term" value="P:regulation of DNA-templated transcription"/>
    <property type="evidence" value="ECO:0007669"/>
    <property type="project" value="InterPro"/>
</dbReference>
<dbReference type="SUPFAM" id="SSF52172">
    <property type="entry name" value="CheY-like"/>
    <property type="match status" value="1"/>
</dbReference>
<evidence type="ECO:0000256" key="1">
    <source>
        <dbReference type="ARBA" id="ARBA00023015"/>
    </source>
</evidence>
<dbReference type="InterPro" id="IPR001789">
    <property type="entry name" value="Sig_transdc_resp-reg_receiver"/>
</dbReference>
<dbReference type="PANTHER" id="PTHR44688:SF16">
    <property type="entry name" value="DNA-BINDING TRANSCRIPTIONAL ACTIVATOR DEVR_DOSR"/>
    <property type="match status" value="1"/>
</dbReference>
<dbReference type="CDD" id="cd06170">
    <property type="entry name" value="LuxR_C_like"/>
    <property type="match status" value="1"/>
</dbReference>
<evidence type="ECO:0000259" key="5">
    <source>
        <dbReference type="PROSITE" id="PS50043"/>
    </source>
</evidence>
<feature type="modified residue" description="4-aspartylphosphate" evidence="4">
    <location>
        <position position="47"/>
    </location>
</feature>
<comment type="caution">
    <text evidence="7">The sequence shown here is derived from an EMBL/GenBank/DDBJ whole genome shotgun (WGS) entry which is preliminary data.</text>
</comment>
<dbReference type="AlphaFoldDB" id="A0A0R3DX60"/>
<evidence type="ECO:0008006" key="9">
    <source>
        <dbReference type="Google" id="ProtNLM"/>
    </source>
</evidence>
<evidence type="ECO:0000313" key="8">
    <source>
        <dbReference type="Proteomes" id="UP000051936"/>
    </source>
</evidence>
<evidence type="ECO:0000256" key="2">
    <source>
        <dbReference type="ARBA" id="ARBA00023125"/>
    </source>
</evidence>
<dbReference type="GO" id="GO:0003677">
    <property type="term" value="F:DNA binding"/>
    <property type="evidence" value="ECO:0007669"/>
    <property type="project" value="UniProtKB-KW"/>
</dbReference>